<dbReference type="Gene3D" id="3.40.50.2300">
    <property type="match status" value="1"/>
</dbReference>
<keyword evidence="2" id="KW-0805">Transcription regulation</keyword>
<dbReference type="InterPro" id="IPR011006">
    <property type="entry name" value="CheY-like_superfamily"/>
</dbReference>
<name>A0A1W1X766_9NEIS</name>
<feature type="domain" description="HTH luxR-type" evidence="6">
    <location>
        <begin position="156"/>
        <end position="221"/>
    </location>
</feature>
<dbReference type="SMART" id="SM00421">
    <property type="entry name" value="HTH_LUXR"/>
    <property type="match status" value="1"/>
</dbReference>
<feature type="modified residue" description="4-aspartylphosphate" evidence="5">
    <location>
        <position position="59"/>
    </location>
</feature>
<reference evidence="8 9" key="1">
    <citation type="submission" date="2017-04" db="EMBL/GenBank/DDBJ databases">
        <authorList>
            <person name="Afonso C.L."/>
            <person name="Miller P.J."/>
            <person name="Scott M.A."/>
            <person name="Spackman E."/>
            <person name="Goraichik I."/>
            <person name="Dimitrov K.M."/>
            <person name="Suarez D.L."/>
            <person name="Swayne D.E."/>
        </authorList>
    </citation>
    <scope>NUCLEOTIDE SEQUENCE [LARGE SCALE GENOMIC DNA]</scope>
    <source>
        <strain evidence="8 9">DSM 23236</strain>
    </source>
</reference>
<dbReference type="PRINTS" id="PR00038">
    <property type="entry name" value="HTHLUXR"/>
</dbReference>
<dbReference type="CDD" id="cd06170">
    <property type="entry name" value="LuxR_C_like"/>
    <property type="match status" value="1"/>
</dbReference>
<protein>
    <submittedName>
        <fullName evidence="8">Two component transcriptional regulator, LuxR family</fullName>
    </submittedName>
</protein>
<keyword evidence="3" id="KW-0238">DNA-binding</keyword>
<evidence type="ECO:0000259" key="6">
    <source>
        <dbReference type="PROSITE" id="PS50043"/>
    </source>
</evidence>
<dbReference type="InterPro" id="IPR016032">
    <property type="entry name" value="Sig_transdc_resp-reg_C-effctor"/>
</dbReference>
<evidence type="ECO:0000256" key="5">
    <source>
        <dbReference type="PROSITE-ProRule" id="PRU00169"/>
    </source>
</evidence>
<dbReference type="SMART" id="SM00448">
    <property type="entry name" value="REC"/>
    <property type="match status" value="1"/>
</dbReference>
<dbReference type="InterPro" id="IPR058245">
    <property type="entry name" value="NreC/VraR/RcsB-like_REC"/>
</dbReference>
<dbReference type="InterPro" id="IPR000792">
    <property type="entry name" value="Tscrpt_reg_LuxR_C"/>
</dbReference>
<keyword evidence="9" id="KW-1185">Reference proteome</keyword>
<dbReference type="PROSITE" id="PS50043">
    <property type="entry name" value="HTH_LUXR_2"/>
    <property type="match status" value="1"/>
</dbReference>
<dbReference type="GO" id="GO:0003677">
    <property type="term" value="F:DNA binding"/>
    <property type="evidence" value="ECO:0007669"/>
    <property type="project" value="UniProtKB-KW"/>
</dbReference>
<evidence type="ECO:0000256" key="2">
    <source>
        <dbReference type="ARBA" id="ARBA00023015"/>
    </source>
</evidence>
<dbReference type="Proteomes" id="UP000192761">
    <property type="component" value="Unassembled WGS sequence"/>
</dbReference>
<dbReference type="PROSITE" id="PS50110">
    <property type="entry name" value="RESPONSE_REGULATORY"/>
    <property type="match status" value="1"/>
</dbReference>
<gene>
    <name evidence="8" type="ORF">SAMN02745857_00758</name>
</gene>
<dbReference type="OrthoDB" id="9816469at2"/>
<dbReference type="CDD" id="cd17535">
    <property type="entry name" value="REC_NarL-like"/>
    <property type="match status" value="1"/>
</dbReference>
<evidence type="ECO:0000256" key="4">
    <source>
        <dbReference type="ARBA" id="ARBA00023163"/>
    </source>
</evidence>
<proteinExistence type="predicted"/>
<dbReference type="Pfam" id="PF00072">
    <property type="entry name" value="Response_reg"/>
    <property type="match status" value="1"/>
</dbReference>
<evidence type="ECO:0000256" key="1">
    <source>
        <dbReference type="ARBA" id="ARBA00022553"/>
    </source>
</evidence>
<dbReference type="InterPro" id="IPR039420">
    <property type="entry name" value="WalR-like"/>
</dbReference>
<dbReference type="PANTHER" id="PTHR43214">
    <property type="entry name" value="TWO-COMPONENT RESPONSE REGULATOR"/>
    <property type="match status" value="1"/>
</dbReference>
<dbReference type="InterPro" id="IPR001789">
    <property type="entry name" value="Sig_transdc_resp-reg_receiver"/>
</dbReference>
<organism evidence="8 9">
    <name type="scientific">Andreprevotia lacus DSM 23236</name>
    <dbReference type="NCBI Taxonomy" id="1121001"/>
    <lineage>
        <taxon>Bacteria</taxon>
        <taxon>Pseudomonadati</taxon>
        <taxon>Pseudomonadota</taxon>
        <taxon>Betaproteobacteria</taxon>
        <taxon>Neisseriales</taxon>
        <taxon>Chitinibacteraceae</taxon>
        <taxon>Andreprevotia</taxon>
    </lineage>
</organism>
<dbReference type="GO" id="GO:0006355">
    <property type="term" value="P:regulation of DNA-templated transcription"/>
    <property type="evidence" value="ECO:0007669"/>
    <property type="project" value="InterPro"/>
</dbReference>
<evidence type="ECO:0000313" key="9">
    <source>
        <dbReference type="Proteomes" id="UP000192761"/>
    </source>
</evidence>
<keyword evidence="1 5" id="KW-0597">Phosphoprotein</keyword>
<dbReference type="GO" id="GO:0000160">
    <property type="term" value="P:phosphorelay signal transduction system"/>
    <property type="evidence" value="ECO:0007669"/>
    <property type="project" value="InterPro"/>
</dbReference>
<dbReference type="AlphaFoldDB" id="A0A1W1X766"/>
<accession>A0A1W1X766</accession>
<dbReference type="EMBL" id="FWXD01000003">
    <property type="protein sequence ID" value="SMC19647.1"/>
    <property type="molecule type" value="Genomic_DNA"/>
</dbReference>
<dbReference type="RefSeq" id="WP_084089209.1">
    <property type="nucleotide sequence ID" value="NZ_FWXD01000003.1"/>
</dbReference>
<dbReference type="Pfam" id="PF00196">
    <property type="entry name" value="GerE"/>
    <property type="match status" value="1"/>
</dbReference>
<feature type="domain" description="Response regulatory" evidence="7">
    <location>
        <begin position="8"/>
        <end position="124"/>
    </location>
</feature>
<dbReference type="STRING" id="1121001.SAMN02745857_00758"/>
<evidence type="ECO:0000259" key="7">
    <source>
        <dbReference type="PROSITE" id="PS50110"/>
    </source>
</evidence>
<sequence length="227" mass="24388">MIETNTLSVLIADDHSLVRIGVRALLEKLPRYQVIGEAGNAAESLALTAKLQPDILLLDIGMPDRSGLAVAGQLQQERPGLRIIVLSALETAEAVLGALHAGCRGYLVKDLLLNELELALDAVAHGDIYLSPRISHHLVATLQRDAAPVADAVSHAPAGDALLTERQVEVLQGIARSLTTKQIARELNISPKTVEFHRAQIIERLGVRDVVSLVRKAAKLGLVDLDE</sequence>
<keyword evidence="4" id="KW-0804">Transcription</keyword>
<dbReference type="PANTHER" id="PTHR43214:SF41">
    <property type="entry name" value="NITRATE_NITRITE RESPONSE REGULATOR PROTEIN NARP"/>
    <property type="match status" value="1"/>
</dbReference>
<evidence type="ECO:0000256" key="3">
    <source>
        <dbReference type="ARBA" id="ARBA00023125"/>
    </source>
</evidence>
<dbReference type="SUPFAM" id="SSF46894">
    <property type="entry name" value="C-terminal effector domain of the bipartite response regulators"/>
    <property type="match status" value="1"/>
</dbReference>
<evidence type="ECO:0000313" key="8">
    <source>
        <dbReference type="EMBL" id="SMC19647.1"/>
    </source>
</evidence>
<dbReference type="SUPFAM" id="SSF52172">
    <property type="entry name" value="CheY-like"/>
    <property type="match status" value="1"/>
</dbReference>